<keyword evidence="5" id="KW-0520">NAD</keyword>
<dbReference type="Gene3D" id="3.40.50.720">
    <property type="entry name" value="NAD(P)-binding Rossmann-like Domain"/>
    <property type="match status" value="1"/>
</dbReference>
<dbReference type="AlphaFoldDB" id="A0A7T3V3V3"/>
<evidence type="ECO:0000256" key="1">
    <source>
        <dbReference type="ARBA" id="ARBA00001539"/>
    </source>
</evidence>
<dbReference type="CDD" id="cd05246">
    <property type="entry name" value="dTDP_GD_SDR_e"/>
    <property type="match status" value="1"/>
</dbReference>
<sequence>MSDRKLKNILVTGGCGFIGSNFINYMFGQSATGSREFMDSGFDGRIVNVDCLTYAGNPDNLSGVQKAFGGTRYFFEKADICDRSAIERIFKQYDIDTVIHFAAESHVDRSILGPEAFIKTNIMGTYTLLDVARKFWNVSLDNQRDDVLFHHISTDEVYGSLGETGYFTETTPYDPRSPYSASKASSDHIVMAYYHTYGLPITLSNCTNNYGPYQFPEKLIPLMILNMQEGKNLPVYGEGKNIRDWIYVEDHNRAVWQIVKDGITGQKYNIGGENEWQNIKLLDKLIELTAKEAGLNADDVRKTIVHVKDRPGHDARYAIDCAKIKKELGWERKMTFEEGLTLTVKWYLSHKEWIERVQSGEYLKWIDSNYAGRK</sequence>
<comment type="cofactor">
    <cofactor evidence="2 7">
        <name>NAD(+)</name>
        <dbReference type="ChEBI" id="CHEBI:57540"/>
    </cofactor>
</comment>
<evidence type="ECO:0000256" key="5">
    <source>
        <dbReference type="ARBA" id="ARBA00023027"/>
    </source>
</evidence>
<dbReference type="Pfam" id="PF16363">
    <property type="entry name" value="GDP_Man_Dehyd"/>
    <property type="match status" value="1"/>
</dbReference>
<accession>A0A7T3V3V3</accession>
<evidence type="ECO:0000313" key="9">
    <source>
        <dbReference type="EMBL" id="QPZ99951.1"/>
    </source>
</evidence>
<evidence type="ECO:0000256" key="2">
    <source>
        <dbReference type="ARBA" id="ARBA00001911"/>
    </source>
</evidence>
<evidence type="ECO:0000256" key="6">
    <source>
        <dbReference type="ARBA" id="ARBA00023239"/>
    </source>
</evidence>
<proteinExistence type="inferred from homology"/>
<name>A0A7T3V3V3_9SPIR</name>
<evidence type="ECO:0000256" key="4">
    <source>
        <dbReference type="ARBA" id="ARBA00011990"/>
    </source>
</evidence>
<dbReference type="EMBL" id="CP064936">
    <property type="protein sequence ID" value="QPZ99951.1"/>
    <property type="molecule type" value="Genomic_DNA"/>
</dbReference>
<keyword evidence="6 7" id="KW-0456">Lyase</keyword>
<dbReference type="InterPro" id="IPR016040">
    <property type="entry name" value="NAD(P)-bd_dom"/>
</dbReference>
<dbReference type="SUPFAM" id="SSF51735">
    <property type="entry name" value="NAD(P)-binding Rossmann-fold domains"/>
    <property type="match status" value="1"/>
</dbReference>
<dbReference type="PANTHER" id="PTHR43000">
    <property type="entry name" value="DTDP-D-GLUCOSE 4,6-DEHYDRATASE-RELATED"/>
    <property type="match status" value="1"/>
</dbReference>
<keyword evidence="10" id="KW-1185">Reference proteome</keyword>
<evidence type="ECO:0000259" key="8">
    <source>
        <dbReference type="Pfam" id="PF16363"/>
    </source>
</evidence>
<dbReference type="Proteomes" id="UP000595224">
    <property type="component" value="Chromosome"/>
</dbReference>
<dbReference type="RefSeq" id="WP_198441852.1">
    <property type="nucleotide sequence ID" value="NZ_CBCSHE010000003.1"/>
</dbReference>
<evidence type="ECO:0000256" key="3">
    <source>
        <dbReference type="ARBA" id="ARBA00008178"/>
    </source>
</evidence>
<dbReference type="Gene3D" id="3.90.25.10">
    <property type="entry name" value="UDP-galactose 4-epimerase, domain 1"/>
    <property type="match status" value="1"/>
</dbReference>
<gene>
    <name evidence="9" type="primary">rfbB</name>
    <name evidence="9" type="ORF">IWA51_06590</name>
</gene>
<dbReference type="InterPro" id="IPR036291">
    <property type="entry name" value="NAD(P)-bd_dom_sf"/>
</dbReference>
<dbReference type="NCBIfam" id="TIGR01181">
    <property type="entry name" value="dTDP_gluc_dehyt"/>
    <property type="match status" value="1"/>
</dbReference>
<organism evidence="9 10">
    <name type="scientific">Treponema peruense</name>
    <dbReference type="NCBI Taxonomy" id="2787628"/>
    <lineage>
        <taxon>Bacteria</taxon>
        <taxon>Pseudomonadati</taxon>
        <taxon>Spirochaetota</taxon>
        <taxon>Spirochaetia</taxon>
        <taxon>Spirochaetales</taxon>
        <taxon>Treponemataceae</taxon>
        <taxon>Treponema</taxon>
    </lineage>
</organism>
<evidence type="ECO:0000313" key="10">
    <source>
        <dbReference type="Proteomes" id="UP000595224"/>
    </source>
</evidence>
<comment type="similarity">
    <text evidence="3 7">Belongs to the NAD(P)-dependent epimerase/dehydratase family. dTDP-glucose dehydratase subfamily.</text>
</comment>
<protein>
    <recommendedName>
        <fullName evidence="4 7">dTDP-glucose 4,6-dehydratase</fullName>
        <ecNumber evidence="4 7">4.2.1.46</ecNumber>
    </recommendedName>
</protein>
<dbReference type="GO" id="GO:0008460">
    <property type="term" value="F:dTDP-glucose 4,6-dehydratase activity"/>
    <property type="evidence" value="ECO:0007669"/>
    <property type="project" value="UniProtKB-EC"/>
</dbReference>
<evidence type="ECO:0000256" key="7">
    <source>
        <dbReference type="RuleBase" id="RU004473"/>
    </source>
</evidence>
<dbReference type="GO" id="GO:0009225">
    <property type="term" value="P:nucleotide-sugar metabolic process"/>
    <property type="evidence" value="ECO:0007669"/>
    <property type="project" value="InterPro"/>
</dbReference>
<dbReference type="InterPro" id="IPR005888">
    <property type="entry name" value="dTDP_Gluc_deHydtase"/>
</dbReference>
<dbReference type="KEGG" id="tper:IWA51_06590"/>
<dbReference type="EC" id="4.2.1.46" evidence="4 7"/>
<reference evidence="9 10" key="1">
    <citation type="submission" date="2020-11" db="EMBL/GenBank/DDBJ databases">
        <title>Treponema Peruensis nv. sp., first commensal Treponema isolated from human feces.</title>
        <authorList>
            <person name="Belkhou C."/>
            <person name="Raes J."/>
        </authorList>
    </citation>
    <scope>NUCLEOTIDE SEQUENCE [LARGE SCALE GENOMIC DNA]</scope>
    <source>
        <strain evidence="9 10">RCC2812</strain>
    </source>
</reference>
<comment type="catalytic activity">
    <reaction evidence="1 7">
        <text>dTDP-alpha-D-glucose = dTDP-4-dehydro-6-deoxy-alpha-D-glucose + H2O</text>
        <dbReference type="Rhea" id="RHEA:17221"/>
        <dbReference type="ChEBI" id="CHEBI:15377"/>
        <dbReference type="ChEBI" id="CHEBI:57477"/>
        <dbReference type="ChEBI" id="CHEBI:57649"/>
        <dbReference type="EC" id="4.2.1.46"/>
    </reaction>
</comment>
<feature type="domain" description="NAD(P)-binding" evidence="8">
    <location>
        <begin position="10"/>
        <end position="341"/>
    </location>
</feature>